<proteinExistence type="predicted"/>
<gene>
    <name evidence="1" type="ORF">R1flu_022550</name>
</gene>
<protein>
    <submittedName>
        <fullName evidence="1">Uncharacterized protein</fullName>
    </submittedName>
</protein>
<dbReference type="EMBL" id="JBHFFA010000007">
    <property type="protein sequence ID" value="KAL2610858.1"/>
    <property type="molecule type" value="Genomic_DNA"/>
</dbReference>
<sequence>MKWPKDLGQRSSGFSGRVPVAVSSVSCDGQETCQVVPTLKTSAAALWLAPSPCLKPVFKLSLSCELKLIT</sequence>
<accession>A0ABD1XTK5</accession>
<dbReference type="Proteomes" id="UP001605036">
    <property type="component" value="Unassembled WGS sequence"/>
</dbReference>
<organism evidence="1 2">
    <name type="scientific">Riccia fluitans</name>
    <dbReference type="NCBI Taxonomy" id="41844"/>
    <lineage>
        <taxon>Eukaryota</taxon>
        <taxon>Viridiplantae</taxon>
        <taxon>Streptophyta</taxon>
        <taxon>Embryophyta</taxon>
        <taxon>Marchantiophyta</taxon>
        <taxon>Marchantiopsida</taxon>
        <taxon>Marchantiidae</taxon>
        <taxon>Marchantiales</taxon>
        <taxon>Ricciaceae</taxon>
        <taxon>Riccia</taxon>
    </lineage>
</organism>
<reference evidence="1 2" key="1">
    <citation type="submission" date="2024-09" db="EMBL/GenBank/DDBJ databases">
        <title>Chromosome-scale assembly of Riccia fluitans.</title>
        <authorList>
            <person name="Paukszto L."/>
            <person name="Sawicki J."/>
            <person name="Karawczyk K."/>
            <person name="Piernik-Szablinska J."/>
            <person name="Szczecinska M."/>
            <person name="Mazdziarz M."/>
        </authorList>
    </citation>
    <scope>NUCLEOTIDE SEQUENCE [LARGE SCALE GENOMIC DNA]</scope>
    <source>
        <strain evidence="1">Rf_01</strain>
        <tissue evidence="1">Aerial parts of the thallus</tissue>
    </source>
</reference>
<name>A0ABD1XTK5_9MARC</name>
<dbReference type="AlphaFoldDB" id="A0ABD1XTK5"/>
<evidence type="ECO:0000313" key="1">
    <source>
        <dbReference type="EMBL" id="KAL2610858.1"/>
    </source>
</evidence>
<comment type="caution">
    <text evidence="1">The sequence shown here is derived from an EMBL/GenBank/DDBJ whole genome shotgun (WGS) entry which is preliminary data.</text>
</comment>
<evidence type="ECO:0000313" key="2">
    <source>
        <dbReference type="Proteomes" id="UP001605036"/>
    </source>
</evidence>
<keyword evidence="2" id="KW-1185">Reference proteome</keyword>